<dbReference type="GO" id="GO:0016491">
    <property type="term" value="F:oxidoreductase activity"/>
    <property type="evidence" value="ECO:0007669"/>
    <property type="project" value="UniProtKB-KW"/>
</dbReference>
<evidence type="ECO:0000313" key="4">
    <source>
        <dbReference type="Proteomes" id="UP001050691"/>
    </source>
</evidence>
<dbReference type="PANTHER" id="PTHR24320">
    <property type="entry name" value="RETINOL DEHYDROGENASE"/>
    <property type="match status" value="1"/>
</dbReference>
<protein>
    <submittedName>
        <fullName evidence="3">Uncharacterized protein</fullName>
    </submittedName>
</protein>
<sequence>MKFADFPTAESVAKALQGEIKGKTVLITGITQGGYGAEVARVLTLFGAKVILAGRSIDKIRETAKVIKKETPTAEFRELVIDLGSQKSVRQAAAQVLEFQEPIDVLMLNAGIANILFAVELAERYRDKNLLAFSLDPGASATSLQQYMTKEDFIRFHYAYHPDGRPKGDWLGTVQENSATLRSFYRGYVSYTLSSRCKDTQRERYVDQNGSYLVKCQVTTDPEDLRPYACDKECARTLWALTEEIVGQKFDV</sequence>
<evidence type="ECO:0000256" key="2">
    <source>
        <dbReference type="ARBA" id="ARBA00023002"/>
    </source>
</evidence>
<dbReference type="EMBL" id="BPWL01000016">
    <property type="protein sequence ID" value="GJJ16249.1"/>
    <property type="molecule type" value="Genomic_DNA"/>
</dbReference>
<dbReference type="Gene3D" id="3.40.50.720">
    <property type="entry name" value="NAD(P)-binding Rossmann-like Domain"/>
    <property type="match status" value="2"/>
</dbReference>
<keyword evidence="4" id="KW-1185">Reference proteome</keyword>
<evidence type="ECO:0000256" key="1">
    <source>
        <dbReference type="ARBA" id="ARBA00006484"/>
    </source>
</evidence>
<organism evidence="3 4">
    <name type="scientific">Clathrus columnatus</name>
    <dbReference type="NCBI Taxonomy" id="1419009"/>
    <lineage>
        <taxon>Eukaryota</taxon>
        <taxon>Fungi</taxon>
        <taxon>Dikarya</taxon>
        <taxon>Basidiomycota</taxon>
        <taxon>Agaricomycotina</taxon>
        <taxon>Agaricomycetes</taxon>
        <taxon>Phallomycetidae</taxon>
        <taxon>Phallales</taxon>
        <taxon>Clathraceae</taxon>
        <taxon>Clathrus</taxon>
    </lineage>
</organism>
<comment type="similarity">
    <text evidence="1">Belongs to the short-chain dehydrogenases/reductases (SDR) family.</text>
</comment>
<accession>A0AAV5ASW3</accession>
<evidence type="ECO:0000313" key="3">
    <source>
        <dbReference type="EMBL" id="GJJ16249.1"/>
    </source>
</evidence>
<keyword evidence="2" id="KW-0560">Oxidoreductase</keyword>
<comment type="caution">
    <text evidence="3">The sequence shown here is derived from an EMBL/GenBank/DDBJ whole genome shotgun (WGS) entry which is preliminary data.</text>
</comment>
<dbReference type="InterPro" id="IPR036291">
    <property type="entry name" value="NAD(P)-bd_dom_sf"/>
</dbReference>
<reference evidence="3" key="1">
    <citation type="submission" date="2021-10" db="EMBL/GenBank/DDBJ databases">
        <title>De novo Genome Assembly of Clathrus columnatus (Basidiomycota, Fungi) Using Illumina and Nanopore Sequence Data.</title>
        <authorList>
            <person name="Ogiso-Tanaka E."/>
            <person name="Itagaki H."/>
            <person name="Hosoya T."/>
            <person name="Hosaka K."/>
        </authorList>
    </citation>
    <scope>NUCLEOTIDE SEQUENCE</scope>
    <source>
        <strain evidence="3">MO-923</strain>
    </source>
</reference>
<dbReference type="Proteomes" id="UP001050691">
    <property type="component" value="Unassembled WGS sequence"/>
</dbReference>
<name>A0AAV5ASW3_9AGAM</name>
<dbReference type="Pfam" id="PF00106">
    <property type="entry name" value="adh_short"/>
    <property type="match status" value="1"/>
</dbReference>
<dbReference type="SUPFAM" id="SSF51735">
    <property type="entry name" value="NAD(P)-binding Rossmann-fold domains"/>
    <property type="match status" value="1"/>
</dbReference>
<gene>
    <name evidence="3" type="ORF">Clacol_010545</name>
</gene>
<dbReference type="AlphaFoldDB" id="A0AAV5ASW3"/>
<dbReference type="InterPro" id="IPR002347">
    <property type="entry name" value="SDR_fam"/>
</dbReference>
<proteinExistence type="inferred from homology"/>
<dbReference type="PANTHER" id="PTHR24320:SF283">
    <property type="entry name" value="RETINOL DEHYDROGENASE 11"/>
    <property type="match status" value="1"/>
</dbReference>